<sequence length="79" mass="8708">MVSEAHPRKQRVAVPGFGCGATGRRNAATRGCLRTLVELAFFVTTRYSMCNYLILQVFVARGKPTAHPREQREAVPGFG</sequence>
<evidence type="ECO:0000313" key="1">
    <source>
        <dbReference type="EMBL" id="MCH4809980.1"/>
    </source>
</evidence>
<dbReference type="RefSeq" id="WP_240716289.1">
    <property type="nucleotide sequence ID" value="NZ_JAKVTW010000001.1"/>
</dbReference>
<gene>
    <name evidence="1" type="ORF">MLE19_01425</name>
</gene>
<organism evidence="1 2">
    <name type="scientific">Vreelandella neptunia</name>
    <dbReference type="NCBI Taxonomy" id="115551"/>
    <lineage>
        <taxon>Bacteria</taxon>
        <taxon>Pseudomonadati</taxon>
        <taxon>Pseudomonadota</taxon>
        <taxon>Gammaproteobacteria</taxon>
        <taxon>Oceanospirillales</taxon>
        <taxon>Halomonadaceae</taxon>
        <taxon>Vreelandella</taxon>
    </lineage>
</organism>
<keyword evidence="2" id="KW-1185">Reference proteome</keyword>
<protein>
    <submittedName>
        <fullName evidence="1">Uncharacterized protein</fullName>
    </submittedName>
</protein>
<reference evidence="1 2" key="1">
    <citation type="submission" date="2022-03" db="EMBL/GenBank/DDBJ databases">
        <title>Genomic signatures underlying metal tolerance in selected Arctic bacterial isolates.</title>
        <authorList>
            <person name="Thomas F.A."/>
            <person name="Venkatachalam S."/>
            <person name="Krishnan K.P."/>
        </authorList>
    </citation>
    <scope>NUCLEOTIDE SEQUENCE [LARGE SCALE GENOMIC DNA]</scope>
    <source>
        <strain evidence="1 2">HM116</strain>
    </source>
</reference>
<name>A0ABS9S1K5_9GAMM</name>
<comment type="caution">
    <text evidence="1">The sequence shown here is derived from an EMBL/GenBank/DDBJ whole genome shotgun (WGS) entry which is preliminary data.</text>
</comment>
<evidence type="ECO:0000313" key="2">
    <source>
        <dbReference type="Proteomes" id="UP001320609"/>
    </source>
</evidence>
<accession>A0ABS9S1K5</accession>
<proteinExistence type="predicted"/>
<dbReference type="EMBL" id="JAKVTW010000001">
    <property type="protein sequence ID" value="MCH4809980.1"/>
    <property type="molecule type" value="Genomic_DNA"/>
</dbReference>
<dbReference type="Proteomes" id="UP001320609">
    <property type="component" value="Unassembled WGS sequence"/>
</dbReference>